<dbReference type="GO" id="GO:0005634">
    <property type="term" value="C:nucleus"/>
    <property type="evidence" value="ECO:0007669"/>
    <property type="project" value="UniProtKB-SubCell"/>
</dbReference>
<keyword evidence="6" id="KW-0378">Hydrolase</keyword>
<evidence type="ECO:0000313" key="13">
    <source>
        <dbReference type="Proteomes" id="UP000076738"/>
    </source>
</evidence>
<comment type="subcellular location">
    <subcellularLocation>
        <location evidence="1">Nucleus</location>
    </subcellularLocation>
</comment>
<dbReference type="SMART" id="SM00479">
    <property type="entry name" value="EXOIII"/>
    <property type="match status" value="1"/>
</dbReference>
<dbReference type="Gene3D" id="3.30.420.10">
    <property type="entry name" value="Ribonuclease H-like superfamily/Ribonuclease H"/>
    <property type="match status" value="1"/>
</dbReference>
<feature type="domain" description="Exonuclease" evidence="11">
    <location>
        <begin position="121"/>
        <end position="267"/>
    </location>
</feature>
<dbReference type="STRING" id="1330018.A0A167I2M2"/>
<keyword evidence="4" id="KW-0698">rRNA processing</keyword>
<feature type="compositionally biased region" description="Basic and acidic residues" evidence="10">
    <location>
        <begin position="83"/>
        <end position="95"/>
    </location>
</feature>
<evidence type="ECO:0000256" key="4">
    <source>
        <dbReference type="ARBA" id="ARBA00022552"/>
    </source>
</evidence>
<evidence type="ECO:0000256" key="9">
    <source>
        <dbReference type="ARBA" id="ARBA00025599"/>
    </source>
</evidence>
<evidence type="ECO:0000256" key="6">
    <source>
        <dbReference type="ARBA" id="ARBA00022801"/>
    </source>
</evidence>
<evidence type="ECO:0000256" key="10">
    <source>
        <dbReference type="SAM" id="MobiDB-lite"/>
    </source>
</evidence>
<dbReference type="InterPro" id="IPR013520">
    <property type="entry name" value="Ribonucl_H"/>
</dbReference>
<comment type="function">
    <text evidence="9">Exoribonuclease involved in ribosome biosynthesis. Involved in the processing of ITS1, the internal transcribed spacer localized between the 18S and 5.8S rRNAs.</text>
</comment>
<evidence type="ECO:0000256" key="8">
    <source>
        <dbReference type="ARBA" id="ARBA00023242"/>
    </source>
</evidence>
<protein>
    <recommendedName>
        <fullName evidence="3">RNA exonuclease 4</fullName>
    </recommendedName>
</protein>
<evidence type="ECO:0000256" key="3">
    <source>
        <dbReference type="ARBA" id="ARBA00016937"/>
    </source>
</evidence>
<organism evidence="12 13">
    <name type="scientific">Calocera viscosa (strain TUFC12733)</name>
    <dbReference type="NCBI Taxonomy" id="1330018"/>
    <lineage>
        <taxon>Eukaryota</taxon>
        <taxon>Fungi</taxon>
        <taxon>Dikarya</taxon>
        <taxon>Basidiomycota</taxon>
        <taxon>Agaricomycotina</taxon>
        <taxon>Dacrymycetes</taxon>
        <taxon>Dacrymycetales</taxon>
        <taxon>Dacrymycetaceae</taxon>
        <taxon>Calocera</taxon>
    </lineage>
</organism>
<dbReference type="PANTHER" id="PTHR12801:SF45">
    <property type="entry name" value="RNA EXONUCLEASE 4"/>
    <property type="match status" value="1"/>
</dbReference>
<name>A0A167I2M2_CALVF</name>
<feature type="compositionally biased region" description="Basic residues" evidence="10">
    <location>
        <begin position="319"/>
        <end position="329"/>
    </location>
</feature>
<dbReference type="InterPro" id="IPR036397">
    <property type="entry name" value="RNaseH_sf"/>
</dbReference>
<dbReference type="InterPro" id="IPR047021">
    <property type="entry name" value="REXO1/3/4-like"/>
</dbReference>
<dbReference type="GO" id="GO:0003676">
    <property type="term" value="F:nucleic acid binding"/>
    <property type="evidence" value="ECO:0007669"/>
    <property type="project" value="InterPro"/>
</dbReference>
<evidence type="ECO:0000313" key="12">
    <source>
        <dbReference type="EMBL" id="KZO92237.1"/>
    </source>
</evidence>
<evidence type="ECO:0000259" key="11">
    <source>
        <dbReference type="SMART" id="SM00479"/>
    </source>
</evidence>
<evidence type="ECO:0000256" key="1">
    <source>
        <dbReference type="ARBA" id="ARBA00004123"/>
    </source>
</evidence>
<proteinExistence type="inferred from homology"/>
<dbReference type="SUPFAM" id="SSF53098">
    <property type="entry name" value="Ribonuclease H-like"/>
    <property type="match status" value="1"/>
</dbReference>
<feature type="region of interest" description="Disordered" evidence="10">
    <location>
        <begin position="1"/>
        <end position="20"/>
    </location>
</feature>
<dbReference type="InterPro" id="IPR012337">
    <property type="entry name" value="RNaseH-like_sf"/>
</dbReference>
<dbReference type="Proteomes" id="UP000076738">
    <property type="component" value="Unassembled WGS sequence"/>
</dbReference>
<dbReference type="Pfam" id="PF00929">
    <property type="entry name" value="RNase_T"/>
    <property type="match status" value="1"/>
</dbReference>
<sequence>MMTSVSGEKPAQSILPPSSNWAALKKSIGVNGAPKGTKRKRDAVEADSSSTASGRRPNGKGKEFESFPRGNSYAQAAKSAPKQPEHTITEPETKRSKTTATEMRSLVLGTLTKSQTPEQGKYIALDCEMVGVGPEGRQSSLARVSVVNYHGAVLVDKFVRQVERVTDYRTKWSGIRPRDLEKAEVFKDVQAEVAKLMEGRVVVGHALSNDMQTYTELRKIAKTKRPGLRKLIQLELGLDIQEGEHDSVTDARASMALFRLHKDSWDRSLPASHHLLAKDQKGKHAVPGKGKDDEDSTGGRKGISSGLSVVTRTRERNGAVKRHVSGKAQKRVEEEGGGGTVRNEAAWWETLEEDRTKKVAKGRTPSLRLAL</sequence>
<accession>A0A167I2M2</accession>
<keyword evidence="7" id="KW-0269">Exonuclease</keyword>
<dbReference type="InterPro" id="IPR037431">
    <property type="entry name" value="REX4_DEDDh_dom"/>
</dbReference>
<evidence type="ECO:0000256" key="7">
    <source>
        <dbReference type="ARBA" id="ARBA00022839"/>
    </source>
</evidence>
<dbReference type="CDD" id="cd06144">
    <property type="entry name" value="REX4_like"/>
    <property type="match status" value="1"/>
</dbReference>
<dbReference type="OrthoDB" id="8191639at2759"/>
<evidence type="ECO:0000256" key="5">
    <source>
        <dbReference type="ARBA" id="ARBA00022722"/>
    </source>
</evidence>
<gene>
    <name evidence="12" type="ORF">CALVIDRAFT_585933</name>
</gene>
<feature type="region of interest" description="Disordered" evidence="10">
    <location>
        <begin position="277"/>
        <end position="341"/>
    </location>
</feature>
<keyword evidence="8" id="KW-0539">Nucleus</keyword>
<dbReference type="AlphaFoldDB" id="A0A167I2M2"/>
<keyword evidence="13" id="KW-1185">Reference proteome</keyword>
<keyword evidence="5" id="KW-0540">Nuclease</keyword>
<evidence type="ECO:0000256" key="2">
    <source>
        <dbReference type="ARBA" id="ARBA00010489"/>
    </source>
</evidence>
<dbReference type="GO" id="GO:0008408">
    <property type="term" value="F:3'-5' exonuclease activity"/>
    <property type="evidence" value="ECO:0007669"/>
    <property type="project" value="InterPro"/>
</dbReference>
<dbReference type="GO" id="GO:0006364">
    <property type="term" value="P:rRNA processing"/>
    <property type="evidence" value="ECO:0007669"/>
    <property type="project" value="UniProtKB-KW"/>
</dbReference>
<dbReference type="EMBL" id="KV417312">
    <property type="protein sequence ID" value="KZO92237.1"/>
    <property type="molecule type" value="Genomic_DNA"/>
</dbReference>
<comment type="similarity">
    <text evidence="2">Belongs to the REXO4 family.</text>
</comment>
<feature type="region of interest" description="Disordered" evidence="10">
    <location>
        <begin position="26"/>
        <end position="101"/>
    </location>
</feature>
<reference evidence="12 13" key="1">
    <citation type="journal article" date="2016" name="Mol. Biol. Evol.">
        <title>Comparative Genomics of Early-Diverging Mushroom-Forming Fungi Provides Insights into the Origins of Lignocellulose Decay Capabilities.</title>
        <authorList>
            <person name="Nagy L.G."/>
            <person name="Riley R."/>
            <person name="Tritt A."/>
            <person name="Adam C."/>
            <person name="Daum C."/>
            <person name="Floudas D."/>
            <person name="Sun H."/>
            <person name="Yadav J.S."/>
            <person name="Pangilinan J."/>
            <person name="Larsson K.H."/>
            <person name="Matsuura K."/>
            <person name="Barry K."/>
            <person name="Labutti K."/>
            <person name="Kuo R."/>
            <person name="Ohm R.A."/>
            <person name="Bhattacharya S.S."/>
            <person name="Shirouzu T."/>
            <person name="Yoshinaga Y."/>
            <person name="Martin F.M."/>
            <person name="Grigoriev I.V."/>
            <person name="Hibbett D.S."/>
        </authorList>
    </citation>
    <scope>NUCLEOTIDE SEQUENCE [LARGE SCALE GENOMIC DNA]</scope>
    <source>
        <strain evidence="12 13">TUFC12733</strain>
    </source>
</reference>
<dbReference type="PANTHER" id="PTHR12801">
    <property type="entry name" value="RNA EXONUCLEASE REXO1 / RECO3 FAMILY MEMBER-RELATED"/>
    <property type="match status" value="1"/>
</dbReference>